<gene>
    <name evidence="1" type="ORF">PoB_000171000</name>
</gene>
<name>A0AAV3XXS1_9GAST</name>
<comment type="caution">
    <text evidence="1">The sequence shown here is derived from an EMBL/GenBank/DDBJ whole genome shotgun (WGS) entry which is preliminary data.</text>
</comment>
<dbReference type="Proteomes" id="UP000735302">
    <property type="component" value="Unassembled WGS sequence"/>
</dbReference>
<protein>
    <submittedName>
        <fullName evidence="1">Uncharacterized protein</fullName>
    </submittedName>
</protein>
<dbReference type="EMBL" id="BLXT01000255">
    <property type="protein sequence ID" value="GFN75204.1"/>
    <property type="molecule type" value="Genomic_DNA"/>
</dbReference>
<evidence type="ECO:0000313" key="2">
    <source>
        <dbReference type="Proteomes" id="UP000735302"/>
    </source>
</evidence>
<proteinExistence type="predicted"/>
<keyword evidence="2" id="KW-1185">Reference proteome</keyword>
<reference evidence="1 2" key="1">
    <citation type="journal article" date="2021" name="Elife">
        <title>Chloroplast acquisition without the gene transfer in kleptoplastic sea slugs, Plakobranchus ocellatus.</title>
        <authorList>
            <person name="Maeda T."/>
            <person name="Takahashi S."/>
            <person name="Yoshida T."/>
            <person name="Shimamura S."/>
            <person name="Takaki Y."/>
            <person name="Nagai Y."/>
            <person name="Toyoda A."/>
            <person name="Suzuki Y."/>
            <person name="Arimoto A."/>
            <person name="Ishii H."/>
            <person name="Satoh N."/>
            <person name="Nishiyama T."/>
            <person name="Hasebe M."/>
            <person name="Maruyama T."/>
            <person name="Minagawa J."/>
            <person name="Obokata J."/>
            <person name="Shigenobu S."/>
        </authorList>
    </citation>
    <scope>NUCLEOTIDE SEQUENCE [LARGE SCALE GENOMIC DNA]</scope>
</reference>
<organism evidence="1 2">
    <name type="scientific">Plakobranchus ocellatus</name>
    <dbReference type="NCBI Taxonomy" id="259542"/>
    <lineage>
        <taxon>Eukaryota</taxon>
        <taxon>Metazoa</taxon>
        <taxon>Spiralia</taxon>
        <taxon>Lophotrochozoa</taxon>
        <taxon>Mollusca</taxon>
        <taxon>Gastropoda</taxon>
        <taxon>Heterobranchia</taxon>
        <taxon>Euthyneura</taxon>
        <taxon>Panpulmonata</taxon>
        <taxon>Sacoglossa</taxon>
        <taxon>Placobranchoidea</taxon>
        <taxon>Plakobranchidae</taxon>
        <taxon>Plakobranchus</taxon>
    </lineage>
</organism>
<sequence>MLRDPRKARALAVGFEFESPAESLDHKTITATTIITTQLTQPHTTIAAMPPPLSLLPSLPPPSILSPHLHQHYYTISLPTLLLPPPPPPHYLQHTATTTTTTTTSIIIGTTVLENPP</sequence>
<accession>A0AAV3XXS1</accession>
<dbReference type="AlphaFoldDB" id="A0AAV3XXS1"/>
<evidence type="ECO:0000313" key="1">
    <source>
        <dbReference type="EMBL" id="GFN75204.1"/>
    </source>
</evidence>